<dbReference type="AlphaFoldDB" id="S1RWE7"/>
<organism evidence="1 2">
    <name type="scientific">Theobroma cacao</name>
    <name type="common">Cacao</name>
    <name type="synonym">Cocoa</name>
    <dbReference type="NCBI Taxonomy" id="3641"/>
    <lineage>
        <taxon>Eukaryota</taxon>
        <taxon>Viridiplantae</taxon>
        <taxon>Streptophyta</taxon>
        <taxon>Embryophyta</taxon>
        <taxon>Tracheophyta</taxon>
        <taxon>Spermatophyta</taxon>
        <taxon>Magnoliopsida</taxon>
        <taxon>eudicotyledons</taxon>
        <taxon>Gunneridae</taxon>
        <taxon>Pentapetalae</taxon>
        <taxon>rosids</taxon>
        <taxon>malvids</taxon>
        <taxon>Malvales</taxon>
        <taxon>Malvaceae</taxon>
        <taxon>Byttnerioideae</taxon>
        <taxon>Theobroma</taxon>
    </lineage>
</organism>
<proteinExistence type="predicted"/>
<dbReference type="HOGENOM" id="CLU_2727361_0_0_1"/>
<evidence type="ECO:0000313" key="2">
    <source>
        <dbReference type="Proteomes" id="UP000026915"/>
    </source>
</evidence>
<keyword evidence="2" id="KW-1185">Reference proteome</keyword>
<evidence type="ECO:0000313" key="1">
    <source>
        <dbReference type="EMBL" id="EOY20445.1"/>
    </source>
</evidence>
<gene>
    <name evidence="1" type="ORF">TCM_046041</name>
</gene>
<name>S1RWE7_THECC</name>
<dbReference type="Gramene" id="EOY20445">
    <property type="protein sequence ID" value="EOY20445"/>
    <property type="gene ID" value="TCM_046041"/>
</dbReference>
<reference evidence="1 2" key="1">
    <citation type="journal article" date="2013" name="Genome Biol.">
        <title>The genome sequence of the most widely cultivated cacao type and its use to identify candidate genes regulating pod color.</title>
        <authorList>
            <person name="Motamayor J.C."/>
            <person name="Mockaitis K."/>
            <person name="Schmutz J."/>
            <person name="Haiminen N."/>
            <person name="Iii D.L."/>
            <person name="Cornejo O."/>
            <person name="Findley S.D."/>
            <person name="Zheng P."/>
            <person name="Utro F."/>
            <person name="Royaert S."/>
            <person name="Saski C."/>
            <person name="Jenkins J."/>
            <person name="Podicheti R."/>
            <person name="Zhao M."/>
            <person name="Scheffler B.E."/>
            <person name="Stack J.C."/>
            <person name="Feltus F.A."/>
            <person name="Mustiga G.M."/>
            <person name="Amores F."/>
            <person name="Phillips W."/>
            <person name="Marelli J.P."/>
            <person name="May G.D."/>
            <person name="Shapiro H."/>
            <person name="Ma J."/>
            <person name="Bustamante C.D."/>
            <person name="Schnell R.J."/>
            <person name="Main D."/>
            <person name="Gilbert D."/>
            <person name="Parida L."/>
            <person name="Kuhn D.N."/>
        </authorList>
    </citation>
    <scope>NUCLEOTIDE SEQUENCE [LARGE SCALE GENOMIC DNA]</scope>
    <source>
        <strain evidence="2">cv. Matina 1-6</strain>
    </source>
</reference>
<dbReference type="Proteomes" id="UP000026915">
    <property type="component" value="Unassembled WGS sequence"/>
</dbReference>
<sequence>MKTKQRKSVSLACVLVSGLVTCLAWKPKRRRRLSLSYSNRANLTAFRIVEVHKVPWSHLLKVSKHSSQERWF</sequence>
<dbReference type="EMBL" id="KE133219">
    <property type="protein sequence ID" value="EOY20445.1"/>
    <property type="molecule type" value="Genomic_DNA"/>
</dbReference>
<protein>
    <submittedName>
        <fullName evidence="1">Uncharacterized protein</fullName>
    </submittedName>
</protein>
<dbReference type="InParanoid" id="S1RWE7"/>
<accession>S1RWE7</accession>